<keyword evidence="4" id="KW-1185">Reference proteome</keyword>
<keyword evidence="2" id="KW-0472">Membrane</keyword>
<dbReference type="AlphaFoldDB" id="A0A4P9X165"/>
<evidence type="ECO:0000313" key="3">
    <source>
        <dbReference type="EMBL" id="RKO98822.1"/>
    </source>
</evidence>
<reference evidence="4" key="1">
    <citation type="journal article" date="2018" name="Nat. Microbiol.">
        <title>Leveraging single-cell genomics to expand the fungal tree of life.</title>
        <authorList>
            <person name="Ahrendt S.R."/>
            <person name="Quandt C.A."/>
            <person name="Ciobanu D."/>
            <person name="Clum A."/>
            <person name="Salamov A."/>
            <person name="Andreopoulos B."/>
            <person name="Cheng J.F."/>
            <person name="Woyke T."/>
            <person name="Pelin A."/>
            <person name="Henrissat B."/>
            <person name="Reynolds N.K."/>
            <person name="Benny G.L."/>
            <person name="Smith M.E."/>
            <person name="James T.Y."/>
            <person name="Grigoriev I.V."/>
        </authorList>
    </citation>
    <scope>NUCLEOTIDE SEQUENCE [LARGE SCALE GENOMIC DNA]</scope>
    <source>
        <strain evidence="4">ATCC 52028</strain>
    </source>
</reference>
<sequence>MGAAPSAAPRTPAADSTLVADLLDLHLPTRAHDVNHLLRQRRQSAAPKDKTVAAARPTTAAAAVAAAPAPTTAAPAPATAAAPAVAASPAAPPATLTASETPPSAASAAPSSSSFTDTLMATTGKNTLIVIGVIVVVVLLSCSGWIMTRFRQASKQRAARDRYWATRVPTVTREARAQRDAELAAAFMEKKRLMHDSQAHHHHHQQTQAHVLPADHPRHPSPAMPALYSYAPAGMGDAAADAARHHHRRHHGGGGGYSDGVGYSDGGAALYATPYGITAGGGAFSAFMAPTAAPVYGEPGRGAAHGSASGASTLAPPPRAGLQVRNDPDAMLSADARDGSPPYPPSSVDAAAAAVASAAAAAAGTSTAPAMNYPHDPYASP</sequence>
<feature type="transmembrane region" description="Helical" evidence="2">
    <location>
        <begin position="128"/>
        <end position="147"/>
    </location>
</feature>
<gene>
    <name evidence="3" type="ORF">CXG81DRAFT_21016</name>
</gene>
<feature type="region of interest" description="Disordered" evidence="1">
    <location>
        <begin position="92"/>
        <end position="114"/>
    </location>
</feature>
<keyword evidence="2" id="KW-1133">Transmembrane helix</keyword>
<keyword evidence="2" id="KW-0812">Transmembrane</keyword>
<protein>
    <submittedName>
        <fullName evidence="3">Uncharacterized protein</fullName>
    </submittedName>
</protein>
<dbReference type="EMBL" id="ML014357">
    <property type="protein sequence ID" value="RKO98822.1"/>
    <property type="molecule type" value="Genomic_DNA"/>
</dbReference>
<name>A0A4P9X165_9FUNG</name>
<evidence type="ECO:0000256" key="2">
    <source>
        <dbReference type="SAM" id="Phobius"/>
    </source>
</evidence>
<evidence type="ECO:0000256" key="1">
    <source>
        <dbReference type="SAM" id="MobiDB-lite"/>
    </source>
</evidence>
<dbReference type="Proteomes" id="UP000274922">
    <property type="component" value="Unassembled WGS sequence"/>
</dbReference>
<evidence type="ECO:0000313" key="4">
    <source>
        <dbReference type="Proteomes" id="UP000274922"/>
    </source>
</evidence>
<feature type="compositionally biased region" description="Low complexity" evidence="1">
    <location>
        <begin position="301"/>
        <end position="312"/>
    </location>
</feature>
<accession>A0A4P9X165</accession>
<proteinExistence type="predicted"/>
<feature type="region of interest" description="Disordered" evidence="1">
    <location>
        <begin position="300"/>
        <end position="325"/>
    </location>
</feature>
<organism evidence="3 4">
    <name type="scientific">Caulochytrium protostelioides</name>
    <dbReference type="NCBI Taxonomy" id="1555241"/>
    <lineage>
        <taxon>Eukaryota</taxon>
        <taxon>Fungi</taxon>
        <taxon>Fungi incertae sedis</taxon>
        <taxon>Chytridiomycota</taxon>
        <taxon>Chytridiomycota incertae sedis</taxon>
        <taxon>Chytridiomycetes</taxon>
        <taxon>Caulochytriales</taxon>
        <taxon>Caulochytriaceae</taxon>
        <taxon>Caulochytrium</taxon>
    </lineage>
</organism>